<reference evidence="2 3" key="1">
    <citation type="submission" date="2018-05" db="EMBL/GenBank/DDBJ databases">
        <title>Reference genomes for bee gut microbiota database.</title>
        <authorList>
            <person name="Ellegaard K.M."/>
        </authorList>
    </citation>
    <scope>NUCLEOTIDE SEQUENCE [LARGE SCALE GENOMIC DNA]</scope>
    <source>
        <strain evidence="2 3">ESL0284</strain>
    </source>
</reference>
<keyword evidence="1" id="KW-0812">Transmembrane</keyword>
<feature type="transmembrane region" description="Helical" evidence="1">
    <location>
        <begin position="106"/>
        <end position="131"/>
    </location>
</feature>
<dbReference type="RefSeq" id="WP_110438853.1">
    <property type="nucleotide sequence ID" value="NZ_CP046393.1"/>
</dbReference>
<dbReference type="AlphaFoldDB" id="A0A318N191"/>
<feature type="transmembrane region" description="Helical" evidence="1">
    <location>
        <begin position="7"/>
        <end position="29"/>
    </location>
</feature>
<proteinExistence type="predicted"/>
<evidence type="ECO:0000313" key="3">
    <source>
        <dbReference type="Proteomes" id="UP000247565"/>
    </source>
</evidence>
<keyword evidence="1" id="KW-0472">Membrane</keyword>
<feature type="transmembrane region" description="Helical" evidence="1">
    <location>
        <begin position="75"/>
        <end position="100"/>
    </location>
</feature>
<dbReference type="OrthoDB" id="7284236at2"/>
<dbReference type="InterPro" id="IPR006696">
    <property type="entry name" value="DUF423"/>
</dbReference>
<accession>A0A318N191</accession>
<keyword evidence="3" id="KW-1185">Reference proteome</keyword>
<dbReference type="Pfam" id="PF04241">
    <property type="entry name" value="DUF423"/>
    <property type="match status" value="1"/>
</dbReference>
<sequence length="132" mass="14955">MEFQRKFLFINISLAFGALYCLLAVIFSSLTSHLPDQYFINDGRNMSRIADNILFIHGLALISVSILQKIWKLNLHFFLIGCIFILGLTLFCSGVFYISFTGFHPFLPIAPIGGTLLIFGWLYLAILALFLK</sequence>
<evidence type="ECO:0000256" key="1">
    <source>
        <dbReference type="SAM" id="Phobius"/>
    </source>
</evidence>
<dbReference type="Proteomes" id="UP000247565">
    <property type="component" value="Unassembled WGS sequence"/>
</dbReference>
<keyword evidence="1" id="KW-1133">Transmembrane helix</keyword>
<name>A0A318N191_9PROT</name>
<gene>
    <name evidence="2" type="ORF">DK869_04760</name>
</gene>
<dbReference type="EMBL" id="QGLT01000002">
    <property type="protein sequence ID" value="PXZ00711.1"/>
    <property type="molecule type" value="Genomic_DNA"/>
</dbReference>
<evidence type="ECO:0000313" key="2">
    <source>
        <dbReference type="EMBL" id="PXZ00711.1"/>
    </source>
</evidence>
<protein>
    <submittedName>
        <fullName evidence="2">DUF423 domain-containing protein</fullName>
    </submittedName>
</protein>
<feature type="transmembrane region" description="Helical" evidence="1">
    <location>
        <begin position="49"/>
        <end position="68"/>
    </location>
</feature>
<comment type="caution">
    <text evidence="2">The sequence shown here is derived from an EMBL/GenBank/DDBJ whole genome shotgun (WGS) entry which is preliminary data.</text>
</comment>
<organism evidence="2 3">
    <name type="scientific">Commensalibacter melissae</name>
    <dbReference type="NCBI Taxonomy" id="2070537"/>
    <lineage>
        <taxon>Bacteria</taxon>
        <taxon>Pseudomonadati</taxon>
        <taxon>Pseudomonadota</taxon>
        <taxon>Alphaproteobacteria</taxon>
        <taxon>Acetobacterales</taxon>
        <taxon>Acetobacteraceae</taxon>
    </lineage>
</organism>